<sequence length="158" mass="17057">MVNLVLLFISLFLLWTGLVFPLSGQEAIAGAILSLLISSAVSFYTKGKESFKVSGIFYLIIYSFVFIKELIKANLSMAKIVLTPSLPISPKIVEVKTSIKSNVGRAFLANSITLTPGTLSVDLEGDTLYIHVVDGNALGSSADIVKPFERLLKGAFDK</sequence>
<dbReference type="AlphaFoldDB" id="A0A151B5T6"/>
<dbReference type="PANTHER" id="PTHR34584:SF1">
    <property type="entry name" value="NA(+)_H(+) ANTIPORTER SUBUNIT E1"/>
    <property type="match status" value="1"/>
</dbReference>
<protein>
    <submittedName>
        <fullName evidence="9">Na(+)/H(+) antiporter subunit E</fullName>
    </submittedName>
</protein>
<keyword evidence="3" id="KW-0050">Antiport</keyword>
<evidence type="ECO:0000256" key="3">
    <source>
        <dbReference type="ARBA" id="ARBA00022449"/>
    </source>
</evidence>
<evidence type="ECO:0000256" key="6">
    <source>
        <dbReference type="ARBA" id="ARBA00022989"/>
    </source>
</evidence>
<dbReference type="PATRIC" id="fig|1121338.3.peg.708"/>
<keyword evidence="5 8" id="KW-0812">Transmembrane</keyword>
<keyword evidence="6 8" id="KW-1133">Transmembrane helix</keyword>
<dbReference type="OrthoDB" id="9800498at2"/>
<dbReference type="Pfam" id="PF01899">
    <property type="entry name" value="MNHE"/>
    <property type="match status" value="1"/>
</dbReference>
<accession>A0A151B5T6</accession>
<dbReference type="EMBL" id="LTBA01000004">
    <property type="protein sequence ID" value="KYH35294.1"/>
    <property type="molecule type" value="Genomic_DNA"/>
</dbReference>
<evidence type="ECO:0000256" key="7">
    <source>
        <dbReference type="ARBA" id="ARBA00023136"/>
    </source>
</evidence>
<comment type="similarity">
    <text evidence="2">Belongs to the CPA3 antiporters (TC 2.A.63) subunit E family.</text>
</comment>
<keyword evidence="3" id="KW-0813">Transport</keyword>
<comment type="caution">
    <text evidence="9">The sequence shown here is derived from an EMBL/GenBank/DDBJ whole genome shotgun (WGS) entry which is preliminary data.</text>
</comment>
<name>A0A151B5T6_9CLOT</name>
<dbReference type="InterPro" id="IPR002758">
    <property type="entry name" value="Cation_antiport_E"/>
</dbReference>
<evidence type="ECO:0000313" key="10">
    <source>
        <dbReference type="Proteomes" id="UP000075531"/>
    </source>
</evidence>
<evidence type="ECO:0000313" key="9">
    <source>
        <dbReference type="EMBL" id="KYH35294.1"/>
    </source>
</evidence>
<keyword evidence="7 8" id="KW-0472">Membrane</keyword>
<evidence type="ECO:0000256" key="8">
    <source>
        <dbReference type="SAM" id="Phobius"/>
    </source>
</evidence>
<dbReference type="RefSeq" id="WP_066822655.1">
    <property type="nucleotide sequence ID" value="NZ_LTBA01000004.1"/>
</dbReference>
<evidence type="ECO:0000256" key="2">
    <source>
        <dbReference type="ARBA" id="ARBA00006228"/>
    </source>
</evidence>
<dbReference type="PIRSF" id="PIRSF019239">
    <property type="entry name" value="MrpE"/>
    <property type="match status" value="1"/>
</dbReference>
<organism evidence="9 10">
    <name type="scientific">Clostridium tepidiprofundi DSM 19306</name>
    <dbReference type="NCBI Taxonomy" id="1121338"/>
    <lineage>
        <taxon>Bacteria</taxon>
        <taxon>Bacillati</taxon>
        <taxon>Bacillota</taxon>
        <taxon>Clostridia</taxon>
        <taxon>Eubacteriales</taxon>
        <taxon>Clostridiaceae</taxon>
        <taxon>Clostridium</taxon>
    </lineage>
</organism>
<dbReference type="PANTHER" id="PTHR34584">
    <property type="entry name" value="NA(+)/H(+) ANTIPORTER SUBUNIT E1"/>
    <property type="match status" value="1"/>
</dbReference>
<reference evidence="9 10" key="1">
    <citation type="submission" date="2016-02" db="EMBL/GenBank/DDBJ databases">
        <title>Genome sequence of Clostridium tepidiprofundi DSM 19306.</title>
        <authorList>
            <person name="Poehlein A."/>
            <person name="Daniel R."/>
        </authorList>
    </citation>
    <scope>NUCLEOTIDE SEQUENCE [LARGE SCALE GENOMIC DNA]</scope>
    <source>
        <strain evidence="9 10">DSM 19306</strain>
    </source>
</reference>
<evidence type="ECO:0000256" key="1">
    <source>
        <dbReference type="ARBA" id="ARBA00004651"/>
    </source>
</evidence>
<gene>
    <name evidence="9" type="primary">mrpE</name>
    <name evidence="9" type="ORF">CLTEP_06980</name>
</gene>
<dbReference type="GO" id="GO:0015297">
    <property type="term" value="F:antiporter activity"/>
    <property type="evidence" value="ECO:0007669"/>
    <property type="project" value="UniProtKB-KW"/>
</dbReference>
<comment type="subcellular location">
    <subcellularLocation>
        <location evidence="1">Cell membrane</location>
        <topology evidence="1">Multi-pass membrane protein</topology>
    </subcellularLocation>
</comment>
<dbReference type="GO" id="GO:0005886">
    <property type="term" value="C:plasma membrane"/>
    <property type="evidence" value="ECO:0007669"/>
    <property type="project" value="UniProtKB-SubCell"/>
</dbReference>
<keyword evidence="10" id="KW-1185">Reference proteome</keyword>
<dbReference type="STRING" id="1121338.CLTEP_06980"/>
<evidence type="ECO:0000256" key="4">
    <source>
        <dbReference type="ARBA" id="ARBA00022475"/>
    </source>
</evidence>
<keyword evidence="4" id="KW-1003">Cell membrane</keyword>
<evidence type="ECO:0000256" key="5">
    <source>
        <dbReference type="ARBA" id="ARBA00022692"/>
    </source>
</evidence>
<dbReference type="Proteomes" id="UP000075531">
    <property type="component" value="Unassembled WGS sequence"/>
</dbReference>
<feature type="transmembrane region" description="Helical" evidence="8">
    <location>
        <begin position="53"/>
        <end position="71"/>
    </location>
</feature>
<dbReference type="GO" id="GO:0008324">
    <property type="term" value="F:monoatomic cation transmembrane transporter activity"/>
    <property type="evidence" value="ECO:0007669"/>
    <property type="project" value="InterPro"/>
</dbReference>
<proteinExistence type="inferred from homology"/>